<keyword evidence="1" id="KW-0812">Transmembrane</keyword>
<accession>A0A9D2HNA5</accession>
<feature type="transmembrane region" description="Helical" evidence="1">
    <location>
        <begin position="50"/>
        <end position="69"/>
    </location>
</feature>
<feature type="transmembrane region" description="Helical" evidence="1">
    <location>
        <begin position="23"/>
        <end position="43"/>
    </location>
</feature>
<evidence type="ECO:0000256" key="1">
    <source>
        <dbReference type="SAM" id="Phobius"/>
    </source>
</evidence>
<comment type="caution">
    <text evidence="2">The sequence shown here is derived from an EMBL/GenBank/DDBJ whole genome shotgun (WGS) entry which is preliminary data.</text>
</comment>
<keyword evidence="1" id="KW-1133">Transmembrane helix</keyword>
<gene>
    <name evidence="2" type="ORF">H9784_03305</name>
</gene>
<sequence length="171" mass="19242">MPALLESAAPCPEHCLLQCRLSWIVYIRPLLTLGMLLLVGLGAQIHMPPWALPVWAAVAVAGAGLLYHICWLRTVRLYADAAGVWLYRGILPWRRGAMLIKWRDMEDAGFLPGFGSWLFNAYTIRIGNRFDRQHDLIMHHAHDGREVATRLNALHGRFCLAPDNPSEDAGH</sequence>
<proteinExistence type="predicted"/>
<protein>
    <submittedName>
        <fullName evidence="2">Uncharacterized protein</fullName>
    </submittedName>
</protein>
<dbReference type="AlphaFoldDB" id="A0A9D2HNA5"/>
<keyword evidence="1" id="KW-0472">Membrane</keyword>
<dbReference type="EMBL" id="DWZD01000019">
    <property type="protein sequence ID" value="HJA78588.1"/>
    <property type="molecule type" value="Genomic_DNA"/>
</dbReference>
<organism evidence="2 3">
    <name type="scientific">Candidatus Desulfovibrio intestinavium</name>
    <dbReference type="NCBI Taxonomy" id="2838534"/>
    <lineage>
        <taxon>Bacteria</taxon>
        <taxon>Pseudomonadati</taxon>
        <taxon>Thermodesulfobacteriota</taxon>
        <taxon>Desulfovibrionia</taxon>
        <taxon>Desulfovibrionales</taxon>
        <taxon>Desulfovibrionaceae</taxon>
        <taxon>Desulfovibrio</taxon>
    </lineage>
</organism>
<reference evidence="2" key="2">
    <citation type="submission" date="2021-04" db="EMBL/GenBank/DDBJ databases">
        <authorList>
            <person name="Gilroy R."/>
        </authorList>
    </citation>
    <scope>NUCLEOTIDE SEQUENCE</scope>
    <source>
        <strain evidence="2">5032</strain>
    </source>
</reference>
<evidence type="ECO:0000313" key="3">
    <source>
        <dbReference type="Proteomes" id="UP000823821"/>
    </source>
</evidence>
<reference evidence="2" key="1">
    <citation type="journal article" date="2021" name="PeerJ">
        <title>Extensive microbial diversity within the chicken gut microbiome revealed by metagenomics and culture.</title>
        <authorList>
            <person name="Gilroy R."/>
            <person name="Ravi A."/>
            <person name="Getino M."/>
            <person name="Pursley I."/>
            <person name="Horton D.L."/>
            <person name="Alikhan N.F."/>
            <person name="Baker D."/>
            <person name="Gharbi K."/>
            <person name="Hall N."/>
            <person name="Watson M."/>
            <person name="Adriaenssens E.M."/>
            <person name="Foster-Nyarko E."/>
            <person name="Jarju S."/>
            <person name="Secka A."/>
            <person name="Antonio M."/>
            <person name="Oren A."/>
            <person name="Chaudhuri R.R."/>
            <person name="La Ragione R."/>
            <person name="Hildebrand F."/>
            <person name="Pallen M.J."/>
        </authorList>
    </citation>
    <scope>NUCLEOTIDE SEQUENCE</scope>
    <source>
        <strain evidence="2">5032</strain>
    </source>
</reference>
<evidence type="ECO:0000313" key="2">
    <source>
        <dbReference type="EMBL" id="HJA78588.1"/>
    </source>
</evidence>
<dbReference type="Proteomes" id="UP000823821">
    <property type="component" value="Unassembled WGS sequence"/>
</dbReference>
<name>A0A9D2HNA5_9BACT</name>